<evidence type="ECO:0000256" key="6">
    <source>
        <dbReference type="ARBA" id="ARBA00023170"/>
    </source>
</evidence>
<comment type="caution">
    <text evidence="9">The sequence shown here is derived from an EMBL/GenBank/DDBJ whole genome shotgun (WGS) entry which is preliminary data.</text>
</comment>
<feature type="transmembrane region" description="Helical" evidence="8">
    <location>
        <begin position="216"/>
        <end position="236"/>
    </location>
</feature>
<dbReference type="Proteomes" id="UP001168821">
    <property type="component" value="Unassembled WGS sequence"/>
</dbReference>
<dbReference type="GO" id="GO:0030424">
    <property type="term" value="C:axon"/>
    <property type="evidence" value="ECO:0007669"/>
    <property type="project" value="TreeGrafter"/>
</dbReference>
<feature type="transmembrane region" description="Helical" evidence="8">
    <location>
        <begin position="65"/>
        <end position="88"/>
    </location>
</feature>
<evidence type="ECO:0000256" key="5">
    <source>
        <dbReference type="ARBA" id="ARBA00023136"/>
    </source>
</evidence>
<keyword evidence="4 8" id="KW-1133">Transmembrane helix</keyword>
<dbReference type="PANTHER" id="PTHR21143">
    <property type="entry name" value="INVERTEBRATE GUSTATORY RECEPTOR"/>
    <property type="match status" value="1"/>
</dbReference>
<dbReference type="GO" id="GO:0007165">
    <property type="term" value="P:signal transduction"/>
    <property type="evidence" value="ECO:0007669"/>
    <property type="project" value="UniProtKB-KW"/>
</dbReference>
<keyword evidence="7 8" id="KW-0807">Transducer</keyword>
<gene>
    <name evidence="9" type="ORF">Zmor_019385</name>
</gene>
<accession>A0AA38M964</accession>
<comment type="similarity">
    <text evidence="8">Belongs to the insect chemoreceptor superfamily. Gustatory receptor (GR) family.</text>
</comment>
<evidence type="ECO:0000313" key="9">
    <source>
        <dbReference type="EMBL" id="KAJ3647512.1"/>
    </source>
</evidence>
<feature type="transmembrane region" description="Helical" evidence="8">
    <location>
        <begin position="153"/>
        <end position="171"/>
    </location>
</feature>
<reference evidence="9" key="1">
    <citation type="journal article" date="2023" name="G3 (Bethesda)">
        <title>Whole genome assemblies of Zophobas morio and Tenebrio molitor.</title>
        <authorList>
            <person name="Kaur S."/>
            <person name="Stinson S.A."/>
            <person name="diCenzo G.C."/>
        </authorList>
    </citation>
    <scope>NUCLEOTIDE SEQUENCE</scope>
    <source>
        <strain evidence="9">QUZm001</strain>
    </source>
</reference>
<evidence type="ECO:0000313" key="10">
    <source>
        <dbReference type="Proteomes" id="UP001168821"/>
    </source>
</evidence>
<dbReference type="GO" id="GO:0008049">
    <property type="term" value="P:male courtship behavior"/>
    <property type="evidence" value="ECO:0007669"/>
    <property type="project" value="TreeGrafter"/>
</dbReference>
<dbReference type="PANTHER" id="PTHR21143:SF104">
    <property type="entry name" value="GUSTATORY RECEPTOR 8A-RELATED"/>
    <property type="match status" value="1"/>
</dbReference>
<sequence>MSFKVLKIVFKVGTILGVTPPYNKTKTSCFRKIYSYFIIAFTTCGLAISVYFRKSSYLRFFFLKAVSQILVESSLYFLNIHAVFAALRKKRQWYKLLQILKTVQAESKNGFHCVIFIASNLIFCAYQTYMTLIVTRILGVNFYKQFAIEYLQLYNQFIVNYLLFVFLTMLLDRYQRLGDNLKKLKTSGYQYSLCVVHEAAYDVCLLKESVDILNDIFGWPILLTVAFTGLQMLIYLEITIVIPRLGGAVISYIVAIILWHGVCTFGNIFLCDLVTNEARELLAEVHSLEKYLSDGDKNREALRRFAGVLRNNLPRFTAARFFGVDRTTILGTFQAIVTFLILMIQLDISAY</sequence>
<dbReference type="GO" id="GO:0030425">
    <property type="term" value="C:dendrite"/>
    <property type="evidence" value="ECO:0007669"/>
    <property type="project" value="TreeGrafter"/>
</dbReference>
<dbReference type="GO" id="GO:0050909">
    <property type="term" value="P:sensory perception of taste"/>
    <property type="evidence" value="ECO:0007669"/>
    <property type="project" value="InterPro"/>
</dbReference>
<keyword evidence="3 8" id="KW-0812">Transmembrane</keyword>
<evidence type="ECO:0000256" key="8">
    <source>
        <dbReference type="RuleBase" id="RU363108"/>
    </source>
</evidence>
<feature type="transmembrane region" description="Helical" evidence="8">
    <location>
        <begin position="109"/>
        <end position="133"/>
    </location>
</feature>
<dbReference type="Pfam" id="PF08395">
    <property type="entry name" value="7tm_7"/>
    <property type="match status" value="1"/>
</dbReference>
<dbReference type="GO" id="GO:0007635">
    <property type="term" value="P:chemosensory behavior"/>
    <property type="evidence" value="ECO:0007669"/>
    <property type="project" value="TreeGrafter"/>
</dbReference>
<evidence type="ECO:0000256" key="2">
    <source>
        <dbReference type="ARBA" id="ARBA00022475"/>
    </source>
</evidence>
<dbReference type="AlphaFoldDB" id="A0AA38M964"/>
<name>A0AA38M964_9CUCU</name>
<keyword evidence="6 8" id="KW-0675">Receptor</keyword>
<evidence type="ECO:0000256" key="3">
    <source>
        <dbReference type="ARBA" id="ARBA00022692"/>
    </source>
</evidence>
<keyword evidence="2 8" id="KW-1003">Cell membrane</keyword>
<dbReference type="GO" id="GO:0005886">
    <property type="term" value="C:plasma membrane"/>
    <property type="evidence" value="ECO:0007669"/>
    <property type="project" value="UniProtKB-SubCell"/>
</dbReference>
<keyword evidence="10" id="KW-1185">Reference proteome</keyword>
<feature type="transmembrane region" description="Helical" evidence="8">
    <location>
        <begin position="329"/>
        <end position="348"/>
    </location>
</feature>
<dbReference type="InterPro" id="IPR013604">
    <property type="entry name" value="7TM_chemorcpt"/>
</dbReference>
<evidence type="ECO:0000256" key="7">
    <source>
        <dbReference type="ARBA" id="ARBA00023224"/>
    </source>
</evidence>
<organism evidence="9 10">
    <name type="scientific">Zophobas morio</name>
    <dbReference type="NCBI Taxonomy" id="2755281"/>
    <lineage>
        <taxon>Eukaryota</taxon>
        <taxon>Metazoa</taxon>
        <taxon>Ecdysozoa</taxon>
        <taxon>Arthropoda</taxon>
        <taxon>Hexapoda</taxon>
        <taxon>Insecta</taxon>
        <taxon>Pterygota</taxon>
        <taxon>Neoptera</taxon>
        <taxon>Endopterygota</taxon>
        <taxon>Coleoptera</taxon>
        <taxon>Polyphaga</taxon>
        <taxon>Cucujiformia</taxon>
        <taxon>Tenebrionidae</taxon>
        <taxon>Zophobas</taxon>
    </lineage>
</organism>
<dbReference type="GO" id="GO:0043025">
    <property type="term" value="C:neuronal cell body"/>
    <property type="evidence" value="ECO:0007669"/>
    <property type="project" value="TreeGrafter"/>
</dbReference>
<proteinExistence type="inferred from homology"/>
<comment type="subcellular location">
    <subcellularLocation>
        <location evidence="1 8">Cell membrane</location>
        <topology evidence="1 8">Multi-pass membrane protein</topology>
    </subcellularLocation>
</comment>
<feature type="transmembrane region" description="Helical" evidence="8">
    <location>
        <begin position="33"/>
        <end position="53"/>
    </location>
</feature>
<evidence type="ECO:0000256" key="1">
    <source>
        <dbReference type="ARBA" id="ARBA00004651"/>
    </source>
</evidence>
<dbReference type="EMBL" id="JALNTZ010000006">
    <property type="protein sequence ID" value="KAJ3647512.1"/>
    <property type="molecule type" value="Genomic_DNA"/>
</dbReference>
<keyword evidence="5 8" id="KW-0472">Membrane</keyword>
<evidence type="ECO:0000256" key="4">
    <source>
        <dbReference type="ARBA" id="ARBA00022989"/>
    </source>
</evidence>
<protein>
    <recommendedName>
        <fullName evidence="8">Gustatory receptor</fullName>
    </recommendedName>
</protein>
<comment type="function">
    <text evidence="8">Gustatory receptor which mediates acceptance or avoidance behavior, depending on its substrates.</text>
</comment>
<feature type="transmembrane region" description="Helical" evidence="8">
    <location>
        <begin position="248"/>
        <end position="270"/>
    </location>
</feature>